<protein>
    <submittedName>
        <fullName evidence="1">Uncharacterized protein</fullName>
    </submittedName>
</protein>
<sequence>MQIIRDIPSIIMQFQIVIYLAMVYLTQRTSHVAEENSFNPENDFTSRFRWSLCQWTSDPFRLFAKNVFASVAFSPG</sequence>
<gene>
    <name evidence="1" type="ORF">T12_2761</name>
</gene>
<dbReference type="EMBL" id="JYDQ01000200">
    <property type="protein sequence ID" value="KRY11292.1"/>
    <property type="molecule type" value="Genomic_DNA"/>
</dbReference>
<reference evidence="1 2" key="1">
    <citation type="submission" date="2015-01" db="EMBL/GenBank/DDBJ databases">
        <title>Evolution of Trichinella species and genotypes.</title>
        <authorList>
            <person name="Korhonen P.K."/>
            <person name="Edoardo P."/>
            <person name="Giuseppe L.R."/>
            <person name="Gasser R.B."/>
        </authorList>
    </citation>
    <scope>NUCLEOTIDE SEQUENCE [LARGE SCALE GENOMIC DNA]</scope>
    <source>
        <strain evidence="1">ISS2496</strain>
    </source>
</reference>
<keyword evidence="2" id="KW-1185">Reference proteome</keyword>
<evidence type="ECO:0000313" key="2">
    <source>
        <dbReference type="Proteomes" id="UP000054783"/>
    </source>
</evidence>
<evidence type="ECO:0000313" key="1">
    <source>
        <dbReference type="EMBL" id="KRY11292.1"/>
    </source>
</evidence>
<dbReference type="AlphaFoldDB" id="A0A0V0ZFV3"/>
<comment type="caution">
    <text evidence="1">The sequence shown here is derived from an EMBL/GenBank/DDBJ whole genome shotgun (WGS) entry which is preliminary data.</text>
</comment>
<accession>A0A0V0ZFV3</accession>
<proteinExistence type="predicted"/>
<dbReference type="Proteomes" id="UP000054783">
    <property type="component" value="Unassembled WGS sequence"/>
</dbReference>
<organism evidence="1 2">
    <name type="scientific">Trichinella patagoniensis</name>
    <dbReference type="NCBI Taxonomy" id="990121"/>
    <lineage>
        <taxon>Eukaryota</taxon>
        <taxon>Metazoa</taxon>
        <taxon>Ecdysozoa</taxon>
        <taxon>Nematoda</taxon>
        <taxon>Enoplea</taxon>
        <taxon>Dorylaimia</taxon>
        <taxon>Trichinellida</taxon>
        <taxon>Trichinellidae</taxon>
        <taxon>Trichinella</taxon>
    </lineage>
</organism>
<name>A0A0V0ZFV3_9BILA</name>